<proteinExistence type="predicted"/>
<evidence type="ECO:0000256" key="1">
    <source>
        <dbReference type="SAM" id="MobiDB-lite"/>
    </source>
</evidence>
<evidence type="ECO:0000313" key="3">
    <source>
        <dbReference type="EMBL" id="KAA0715196.1"/>
    </source>
</evidence>
<comment type="caution">
    <text evidence="3">The sequence shown here is derived from an EMBL/GenBank/DDBJ whole genome shotgun (WGS) entry which is preliminary data.</text>
</comment>
<keyword evidence="2" id="KW-0732">Signal</keyword>
<keyword evidence="4" id="KW-1185">Reference proteome</keyword>
<reference evidence="3 4" key="1">
    <citation type="journal article" date="2019" name="Mol. Ecol. Resour.">
        <title>Chromosome-level genome assembly of Triplophysa tibetana, a fish adapted to the harsh high-altitude environment of the Tibetan Plateau.</title>
        <authorList>
            <person name="Yang X."/>
            <person name="Liu H."/>
            <person name="Ma Z."/>
            <person name="Zou Y."/>
            <person name="Zou M."/>
            <person name="Mao Y."/>
            <person name="Li X."/>
            <person name="Wang H."/>
            <person name="Chen T."/>
            <person name="Wang W."/>
            <person name="Yang R."/>
        </authorList>
    </citation>
    <scope>NUCLEOTIDE SEQUENCE [LARGE SCALE GENOMIC DNA]</scope>
    <source>
        <strain evidence="3">TTIB1903HZAU</strain>
        <tissue evidence="3">Muscle</tissue>
    </source>
</reference>
<protein>
    <submittedName>
        <fullName evidence="3">Kielin/chordin-like protein</fullName>
    </submittedName>
</protein>
<accession>A0A5A9P358</accession>
<feature type="signal peptide" evidence="2">
    <location>
        <begin position="1"/>
        <end position="19"/>
    </location>
</feature>
<evidence type="ECO:0000256" key="2">
    <source>
        <dbReference type="SAM" id="SignalP"/>
    </source>
</evidence>
<name>A0A5A9P358_9TELE</name>
<dbReference type="Proteomes" id="UP000324632">
    <property type="component" value="Chromosome 11"/>
</dbReference>
<gene>
    <name evidence="3" type="ORF">E1301_Tti008753</name>
</gene>
<feature type="region of interest" description="Disordered" evidence="1">
    <location>
        <begin position="247"/>
        <end position="276"/>
    </location>
</feature>
<organism evidence="3 4">
    <name type="scientific">Triplophysa tibetana</name>
    <dbReference type="NCBI Taxonomy" id="1572043"/>
    <lineage>
        <taxon>Eukaryota</taxon>
        <taxon>Metazoa</taxon>
        <taxon>Chordata</taxon>
        <taxon>Craniata</taxon>
        <taxon>Vertebrata</taxon>
        <taxon>Euteleostomi</taxon>
        <taxon>Actinopterygii</taxon>
        <taxon>Neopterygii</taxon>
        <taxon>Teleostei</taxon>
        <taxon>Ostariophysi</taxon>
        <taxon>Cypriniformes</taxon>
        <taxon>Nemacheilidae</taxon>
        <taxon>Triplophysa</taxon>
    </lineage>
</organism>
<dbReference type="InterPro" id="IPR013320">
    <property type="entry name" value="ConA-like_dom_sf"/>
</dbReference>
<feature type="chain" id="PRO_5023048549" evidence="2">
    <location>
        <begin position="20"/>
        <end position="309"/>
    </location>
</feature>
<sequence>MGVRCFIGCFLALWTVCGSVQTHQDAKHEREVINLLEVLNITRSRRGVSKTKGHDPETPAWRIRSSTPHLTLQRDAAKFLRGTLRGVLGLHLVGRQKKNSKATLISFTSPVHLKQDGRPLLELVSNTRADQLQLEFRSAEGFQPESVKFPVGSPFAGSGWVRMALSVEPRQVVLFVECQEAVVLKLKKGGRILTLDLPHDLQVTFSSTAGQKASKFNGYWQTAELSTRAYERRPWFCDNVTDLMQEPAQPTGHPIPDVMHDQGHHGGGAELSYPEPPGIPRDSVQPFGQLENHLHSINTMLDMLKKQVL</sequence>
<dbReference type="SUPFAM" id="SSF49899">
    <property type="entry name" value="Concanavalin A-like lectins/glucanases"/>
    <property type="match status" value="1"/>
</dbReference>
<evidence type="ECO:0000313" key="4">
    <source>
        <dbReference type="Proteomes" id="UP000324632"/>
    </source>
</evidence>
<dbReference type="AlphaFoldDB" id="A0A5A9P358"/>
<dbReference type="Gene3D" id="2.60.120.200">
    <property type="match status" value="1"/>
</dbReference>
<dbReference type="EMBL" id="SOYY01000011">
    <property type="protein sequence ID" value="KAA0715196.1"/>
    <property type="molecule type" value="Genomic_DNA"/>
</dbReference>